<gene>
    <name evidence="1" type="ORF">LSALG_LOCUS17270</name>
</gene>
<accession>A0AA35YP20</accession>
<proteinExistence type="predicted"/>
<dbReference type="Proteomes" id="UP001177003">
    <property type="component" value="Chromosome 3"/>
</dbReference>
<protein>
    <submittedName>
        <fullName evidence="1">Uncharacterized protein</fullName>
    </submittedName>
</protein>
<keyword evidence="2" id="KW-1185">Reference proteome</keyword>
<reference evidence="1" key="1">
    <citation type="submission" date="2023-04" db="EMBL/GenBank/DDBJ databases">
        <authorList>
            <person name="Vijverberg K."/>
            <person name="Xiong W."/>
            <person name="Schranz E."/>
        </authorList>
    </citation>
    <scope>NUCLEOTIDE SEQUENCE</scope>
</reference>
<name>A0AA35YP20_LACSI</name>
<evidence type="ECO:0000313" key="1">
    <source>
        <dbReference type="EMBL" id="CAI9277337.1"/>
    </source>
</evidence>
<dbReference type="EMBL" id="OX465079">
    <property type="protein sequence ID" value="CAI9277337.1"/>
    <property type="molecule type" value="Genomic_DNA"/>
</dbReference>
<organism evidence="1 2">
    <name type="scientific">Lactuca saligna</name>
    <name type="common">Willowleaf lettuce</name>
    <dbReference type="NCBI Taxonomy" id="75948"/>
    <lineage>
        <taxon>Eukaryota</taxon>
        <taxon>Viridiplantae</taxon>
        <taxon>Streptophyta</taxon>
        <taxon>Embryophyta</taxon>
        <taxon>Tracheophyta</taxon>
        <taxon>Spermatophyta</taxon>
        <taxon>Magnoliopsida</taxon>
        <taxon>eudicotyledons</taxon>
        <taxon>Gunneridae</taxon>
        <taxon>Pentapetalae</taxon>
        <taxon>asterids</taxon>
        <taxon>campanulids</taxon>
        <taxon>Asterales</taxon>
        <taxon>Asteraceae</taxon>
        <taxon>Cichorioideae</taxon>
        <taxon>Cichorieae</taxon>
        <taxon>Lactucinae</taxon>
        <taxon>Lactuca</taxon>
    </lineage>
</organism>
<sequence>MGGYRLLRFSVFVGKNLLHQLFSRIRAISGLKISHQLKIELITKLKMENGGGSLTQHLSALTIGSSVNGYTNTNGMNKSDGLFQVMKAVEAAEATIKQQEWNPSKELEYEGTLTCQVNEIQSVIFCLVCRTLNDIRMHIMLKEERIGFVMKKTNEEWHSIWLVWQPNKPHNGIRDSNSYQMHYQNDIVLLVRIINMLTIDGAQAVIDDL</sequence>
<dbReference type="AlphaFoldDB" id="A0AA35YP20"/>
<evidence type="ECO:0000313" key="2">
    <source>
        <dbReference type="Proteomes" id="UP001177003"/>
    </source>
</evidence>